<dbReference type="EMBL" id="JADINC010000005">
    <property type="protein sequence ID" value="MBO8424890.1"/>
    <property type="molecule type" value="Genomic_DNA"/>
</dbReference>
<accession>A0A9D9DD58</accession>
<evidence type="ECO:0000313" key="2">
    <source>
        <dbReference type="EMBL" id="MBO8424890.1"/>
    </source>
</evidence>
<name>A0A9D9DD58_9PROT</name>
<reference evidence="2" key="1">
    <citation type="submission" date="2020-10" db="EMBL/GenBank/DDBJ databases">
        <authorList>
            <person name="Gilroy R."/>
        </authorList>
    </citation>
    <scope>NUCLEOTIDE SEQUENCE</scope>
    <source>
        <strain evidence="2">8207</strain>
    </source>
</reference>
<sequence>MFGKVKKVFFTGMFGFLYLSFVAQIVYVLGWVPGWDVKLGWLGVLSFEWLVLVAARYLSKRSSNSAQYNGYNGRRR</sequence>
<comment type="caution">
    <text evidence="2">The sequence shown here is derived from an EMBL/GenBank/DDBJ whole genome shotgun (WGS) entry which is preliminary data.</text>
</comment>
<evidence type="ECO:0000256" key="1">
    <source>
        <dbReference type="SAM" id="Phobius"/>
    </source>
</evidence>
<dbReference type="Proteomes" id="UP000823630">
    <property type="component" value="Unassembled WGS sequence"/>
</dbReference>
<keyword evidence="1" id="KW-1133">Transmembrane helix</keyword>
<reference evidence="2" key="2">
    <citation type="journal article" date="2021" name="PeerJ">
        <title>Extensive microbial diversity within the chicken gut microbiome revealed by metagenomics and culture.</title>
        <authorList>
            <person name="Gilroy R."/>
            <person name="Ravi A."/>
            <person name="Getino M."/>
            <person name="Pursley I."/>
            <person name="Horton D.L."/>
            <person name="Alikhan N.F."/>
            <person name="Baker D."/>
            <person name="Gharbi K."/>
            <person name="Hall N."/>
            <person name="Watson M."/>
            <person name="Adriaenssens E.M."/>
            <person name="Foster-Nyarko E."/>
            <person name="Jarju S."/>
            <person name="Secka A."/>
            <person name="Antonio M."/>
            <person name="Oren A."/>
            <person name="Chaudhuri R.R."/>
            <person name="La Ragione R."/>
            <person name="Hildebrand F."/>
            <person name="Pallen M.J."/>
        </authorList>
    </citation>
    <scope>NUCLEOTIDE SEQUENCE</scope>
    <source>
        <strain evidence="2">8207</strain>
    </source>
</reference>
<proteinExistence type="predicted"/>
<gene>
    <name evidence="2" type="ORF">IAC69_00220</name>
</gene>
<dbReference type="AlphaFoldDB" id="A0A9D9DD58"/>
<organism evidence="2 3">
    <name type="scientific">Candidatus Enterousia avistercoris</name>
    <dbReference type="NCBI Taxonomy" id="2840788"/>
    <lineage>
        <taxon>Bacteria</taxon>
        <taxon>Pseudomonadati</taxon>
        <taxon>Pseudomonadota</taxon>
        <taxon>Alphaproteobacteria</taxon>
        <taxon>Candidatus Enterousia</taxon>
    </lineage>
</organism>
<keyword evidence="1" id="KW-0812">Transmembrane</keyword>
<keyword evidence="1" id="KW-0472">Membrane</keyword>
<evidence type="ECO:0000313" key="3">
    <source>
        <dbReference type="Proteomes" id="UP000823630"/>
    </source>
</evidence>
<feature type="transmembrane region" description="Helical" evidence="1">
    <location>
        <begin position="12"/>
        <end position="33"/>
    </location>
</feature>
<feature type="transmembrane region" description="Helical" evidence="1">
    <location>
        <begin position="39"/>
        <end position="58"/>
    </location>
</feature>
<protein>
    <submittedName>
        <fullName evidence="2">Uncharacterized protein</fullName>
    </submittedName>
</protein>